<dbReference type="Proteomes" id="UP000220828">
    <property type="component" value="Unassembled WGS sequence"/>
</dbReference>
<proteinExistence type="predicted"/>
<dbReference type="OMA" id="VAFYYWK"/>
<evidence type="ECO:0000313" key="1">
    <source>
        <dbReference type="EMBL" id="PDS25636.1"/>
    </source>
</evidence>
<sequence length="333" mass="39548">MKKYLFAILCFANLWISCTNPTPPQVAFYYWKTQFRLSESEQQTLHKNHIKKLYIRYFDLVKSDKQVCYPESPIHFQTATNNYDIVPVVYIQNKVFINQQDVVALARKTFDFIDQINQKNAITCHEIQLDCDWTLQTKENYLAFIEAFKKISHQSLSATIRLHQVKYYKKTKIPSVNSGVLMYYNMGKIAPDEQNSIYNQKVAQKYIQHLDTYPLQLRLALPIFSWGIQIRDGKIIGLINKINDNDIEKDSNFVKIKPHFYTIKQSVYQNGRFYRSGDVLKIEKITENDLENMIADLKNQHFEPKEIIFYDLDEKNTINYEKNIYQKLAHRMY</sequence>
<gene>
    <name evidence="1" type="ORF">B0A77_04350</name>
</gene>
<evidence type="ECO:0008006" key="3">
    <source>
        <dbReference type="Google" id="ProtNLM"/>
    </source>
</evidence>
<accession>A0A2H3KD89</accession>
<dbReference type="AlphaFoldDB" id="A0A2H3KD89"/>
<reference evidence="1 2" key="1">
    <citation type="submission" date="2017-09" db="EMBL/GenBank/DDBJ databases">
        <title>Whole genomes of Flavobacteriaceae.</title>
        <authorList>
            <person name="Stine C."/>
            <person name="Li C."/>
            <person name="Tadesse D."/>
        </authorList>
    </citation>
    <scope>NUCLEOTIDE SEQUENCE [LARGE SCALE GENOMIC DNA]</scope>
    <source>
        <strain evidence="1 2">ATCC 35036</strain>
    </source>
</reference>
<name>A0A2H3KD89_9FLAO</name>
<comment type="caution">
    <text evidence="1">The sequence shown here is derived from an EMBL/GenBank/DDBJ whole genome shotgun (WGS) entry which is preliminary data.</text>
</comment>
<evidence type="ECO:0000313" key="2">
    <source>
        <dbReference type="Proteomes" id="UP000220828"/>
    </source>
</evidence>
<dbReference type="EMBL" id="PCMW01000026">
    <property type="protein sequence ID" value="PDS25636.1"/>
    <property type="molecule type" value="Genomic_DNA"/>
</dbReference>
<dbReference type="RefSeq" id="WP_014085323.1">
    <property type="nucleotide sequence ID" value="NZ_CBCSFI010000023.1"/>
</dbReference>
<organism evidence="1 2">
    <name type="scientific">Flavobacterium branchiophilum</name>
    <dbReference type="NCBI Taxonomy" id="55197"/>
    <lineage>
        <taxon>Bacteria</taxon>
        <taxon>Pseudomonadati</taxon>
        <taxon>Bacteroidota</taxon>
        <taxon>Flavobacteriia</taxon>
        <taxon>Flavobacteriales</taxon>
        <taxon>Flavobacteriaceae</taxon>
        <taxon>Flavobacterium</taxon>
    </lineage>
</organism>
<protein>
    <recommendedName>
        <fullName evidence="3">Lipoprotein</fullName>
    </recommendedName>
</protein>
<dbReference type="PROSITE" id="PS51257">
    <property type="entry name" value="PROKAR_LIPOPROTEIN"/>
    <property type="match status" value="1"/>
</dbReference>